<evidence type="ECO:0000259" key="7">
    <source>
        <dbReference type="Pfam" id="PF04138"/>
    </source>
</evidence>
<keyword evidence="10" id="KW-1185">Reference proteome</keyword>
<dbReference type="RefSeq" id="WP_057769305.1">
    <property type="nucleotide sequence ID" value="NZ_JQAT01000003.1"/>
</dbReference>
<evidence type="ECO:0000256" key="6">
    <source>
        <dbReference type="SAM" id="Phobius"/>
    </source>
</evidence>
<dbReference type="PANTHER" id="PTHR38459:SF5">
    <property type="entry name" value="CELL WALL TEICHOIC ACID GLYCOSYLATION PROTEIN GTCA"/>
    <property type="match status" value="1"/>
</dbReference>
<dbReference type="GO" id="GO:0000271">
    <property type="term" value="P:polysaccharide biosynthetic process"/>
    <property type="evidence" value="ECO:0007669"/>
    <property type="project" value="InterPro"/>
</dbReference>
<name>A0A0R2FI69_9LACO</name>
<gene>
    <name evidence="8" type="ORF">IV38_GL001337</name>
    <name evidence="9" type="ORF">IV40_GL001124</name>
</gene>
<feature type="transmembrane region" description="Helical" evidence="6">
    <location>
        <begin position="14"/>
        <end position="34"/>
    </location>
</feature>
<dbReference type="EMBL" id="JQAZ01000003">
    <property type="protein sequence ID" value="KRN31840.1"/>
    <property type="molecule type" value="Genomic_DNA"/>
</dbReference>
<evidence type="ECO:0000256" key="3">
    <source>
        <dbReference type="ARBA" id="ARBA00022692"/>
    </source>
</evidence>
<keyword evidence="3 6" id="KW-0812">Transmembrane</keyword>
<accession>A0A0R2FI69</accession>
<comment type="similarity">
    <text evidence="2">Belongs to the GtrA family.</text>
</comment>
<dbReference type="PATRIC" id="fig|81857.3.peg.1346"/>
<sequence length="136" mass="16140">MQTIRNLYEKYRDILAYLVFGVLTTLINIVVYWFCTSVLHWNYMLANNLAWFLSVLFAFFTNKTFVFRSKYTTVKAFFIEMGAFFFARGVSLILDDGIMFVGISLLHWSSLLTKFIDQFVVIAVNYIFSKWIFRKK</sequence>
<evidence type="ECO:0000256" key="1">
    <source>
        <dbReference type="ARBA" id="ARBA00004141"/>
    </source>
</evidence>
<dbReference type="OrthoDB" id="361483at2"/>
<feature type="transmembrane region" description="Helical" evidence="6">
    <location>
        <begin position="40"/>
        <end position="60"/>
    </location>
</feature>
<protein>
    <submittedName>
        <fullName evidence="8">GtrA-like family protein</fullName>
    </submittedName>
</protein>
<evidence type="ECO:0000256" key="4">
    <source>
        <dbReference type="ARBA" id="ARBA00022989"/>
    </source>
</evidence>
<feature type="transmembrane region" description="Helical" evidence="6">
    <location>
        <begin position="106"/>
        <end position="128"/>
    </location>
</feature>
<evidence type="ECO:0000313" key="10">
    <source>
        <dbReference type="Proteomes" id="UP000051645"/>
    </source>
</evidence>
<evidence type="ECO:0000256" key="5">
    <source>
        <dbReference type="ARBA" id="ARBA00023136"/>
    </source>
</evidence>
<dbReference type="STRING" id="81857.IV38_GL001337"/>
<organism evidence="8 11">
    <name type="scientific">Lactobacillus selangorensis</name>
    <dbReference type="NCBI Taxonomy" id="81857"/>
    <lineage>
        <taxon>Bacteria</taxon>
        <taxon>Bacillati</taxon>
        <taxon>Bacillota</taxon>
        <taxon>Bacilli</taxon>
        <taxon>Lactobacillales</taxon>
        <taxon>Lactobacillaceae</taxon>
        <taxon>Lactobacillus</taxon>
    </lineage>
</organism>
<dbReference type="EMBL" id="JQAT01000003">
    <property type="protein sequence ID" value="KRN28338.1"/>
    <property type="molecule type" value="Genomic_DNA"/>
</dbReference>
<reference evidence="10 11" key="1">
    <citation type="journal article" date="2015" name="Genome Announc.">
        <title>Expanding the biotechnology potential of lactobacilli through comparative genomics of 213 strains and associated genera.</title>
        <authorList>
            <person name="Sun Z."/>
            <person name="Harris H.M."/>
            <person name="McCann A."/>
            <person name="Guo C."/>
            <person name="Argimon S."/>
            <person name="Zhang W."/>
            <person name="Yang X."/>
            <person name="Jeffery I.B."/>
            <person name="Cooney J.C."/>
            <person name="Kagawa T.F."/>
            <person name="Liu W."/>
            <person name="Song Y."/>
            <person name="Salvetti E."/>
            <person name="Wrobel A."/>
            <person name="Rasinkangas P."/>
            <person name="Parkhill J."/>
            <person name="Rea M.C."/>
            <person name="O'Sullivan O."/>
            <person name="Ritari J."/>
            <person name="Douillard F.P."/>
            <person name="Paul Ross R."/>
            <person name="Yang R."/>
            <person name="Briner A.E."/>
            <person name="Felis G.E."/>
            <person name="de Vos W.M."/>
            <person name="Barrangou R."/>
            <person name="Klaenhammer T.R."/>
            <person name="Caufield P.W."/>
            <person name="Cui Y."/>
            <person name="Zhang H."/>
            <person name="O'Toole P.W."/>
        </authorList>
    </citation>
    <scope>NUCLEOTIDE SEQUENCE [LARGE SCALE GENOMIC DNA]</scope>
    <source>
        <strain evidence="8 11">ATCC BAA-66</strain>
        <strain evidence="9 10">DSM 13344</strain>
    </source>
</reference>
<keyword evidence="5 6" id="KW-0472">Membrane</keyword>
<dbReference type="Pfam" id="PF04138">
    <property type="entry name" value="GtrA_DPMS_TM"/>
    <property type="match status" value="1"/>
</dbReference>
<keyword evidence="4 6" id="KW-1133">Transmembrane helix</keyword>
<dbReference type="InterPro" id="IPR007267">
    <property type="entry name" value="GtrA_DPMS_TM"/>
</dbReference>
<evidence type="ECO:0000313" key="8">
    <source>
        <dbReference type="EMBL" id="KRN28338.1"/>
    </source>
</evidence>
<dbReference type="Proteomes" id="UP000051751">
    <property type="component" value="Unassembled WGS sequence"/>
</dbReference>
<dbReference type="PANTHER" id="PTHR38459">
    <property type="entry name" value="PROPHAGE BACTOPRENOL-LINKED GLUCOSE TRANSLOCASE HOMOLOG"/>
    <property type="match status" value="1"/>
</dbReference>
<dbReference type="InterPro" id="IPR051401">
    <property type="entry name" value="GtrA_CellWall_Glycosyl"/>
</dbReference>
<dbReference type="AlphaFoldDB" id="A0A0R2FI69"/>
<evidence type="ECO:0000313" key="9">
    <source>
        <dbReference type="EMBL" id="KRN31840.1"/>
    </source>
</evidence>
<dbReference type="Proteomes" id="UP000051645">
    <property type="component" value="Unassembled WGS sequence"/>
</dbReference>
<proteinExistence type="inferred from homology"/>
<evidence type="ECO:0000313" key="11">
    <source>
        <dbReference type="Proteomes" id="UP000051751"/>
    </source>
</evidence>
<comment type="caution">
    <text evidence="8">The sequence shown here is derived from an EMBL/GenBank/DDBJ whole genome shotgun (WGS) entry which is preliminary data.</text>
</comment>
<feature type="domain" description="GtrA/DPMS transmembrane" evidence="7">
    <location>
        <begin position="17"/>
        <end position="132"/>
    </location>
</feature>
<dbReference type="GO" id="GO:0005886">
    <property type="term" value="C:plasma membrane"/>
    <property type="evidence" value="ECO:0007669"/>
    <property type="project" value="TreeGrafter"/>
</dbReference>
<comment type="subcellular location">
    <subcellularLocation>
        <location evidence="1">Membrane</location>
        <topology evidence="1">Multi-pass membrane protein</topology>
    </subcellularLocation>
</comment>
<evidence type="ECO:0000256" key="2">
    <source>
        <dbReference type="ARBA" id="ARBA00009399"/>
    </source>
</evidence>